<dbReference type="Gene3D" id="2.160.20.160">
    <property type="match status" value="2"/>
</dbReference>
<organism evidence="1 2">
    <name type="scientific">Rhodobacter xanthinilyticus</name>
    <dbReference type="NCBI Taxonomy" id="1850250"/>
    <lineage>
        <taxon>Bacteria</taxon>
        <taxon>Pseudomonadati</taxon>
        <taxon>Pseudomonadota</taxon>
        <taxon>Alphaproteobacteria</taxon>
        <taxon>Rhodobacterales</taxon>
        <taxon>Rhodobacter group</taxon>
        <taxon>Rhodobacter</taxon>
    </lineage>
</organism>
<evidence type="ECO:0000313" key="1">
    <source>
        <dbReference type="EMBL" id="AOZ70163.1"/>
    </source>
</evidence>
<dbReference type="EMBL" id="CP017781">
    <property type="protein sequence ID" value="AOZ70163.1"/>
    <property type="molecule type" value="Genomic_DNA"/>
</dbReference>
<keyword evidence="2" id="KW-1185">Reference proteome</keyword>
<dbReference type="KEGG" id="rhp:LPB142_13250"/>
<dbReference type="Proteomes" id="UP000176562">
    <property type="component" value="Chromosome"/>
</dbReference>
<dbReference type="SUPFAM" id="SSF51120">
    <property type="entry name" value="beta-Roll"/>
    <property type="match status" value="1"/>
</dbReference>
<sequence>MLSSIPSVSLTTAASPKRDAASLYAADLPVQEAEMAEKQAWLEEVFVTPPGAPTTRETLRLRARTEHLTRALDRLVAAQAAASGLAAQANGVTALASGSARLSGGFTLAVSGTRVAGLYTDFKAGLSPADYYNDARRADRVTISADLVTQVDTAGGDDTLSISADRVSQIYTGNDADTLVIAARMVRNIFTEEDTRDATTRPGADSVTIAAALVEGVFTGGGDDTITLAAERVDMIDSGAGDDRITIAAGLVAAVYAGAGNDRIEVQAIAGRQWVGWGDEIEPVPDLSTPEARLAASATVGAISAGAGNDEIHIAAAGPIGVAGEAGDDRIFLEGGSVSLFTGPVDGHDTVTLGAGTELIIRLARPIESYALSRGDDSLILTLGSGSITLHGVAAAGMIAVQLSEGPPEVLWPGAALDRSA</sequence>
<protein>
    <submittedName>
        <fullName evidence="1">Uncharacterized protein</fullName>
    </submittedName>
</protein>
<dbReference type="RefSeq" id="WP_071166652.1">
    <property type="nucleotide sequence ID" value="NZ_CP017781.1"/>
</dbReference>
<evidence type="ECO:0000313" key="2">
    <source>
        <dbReference type="Proteomes" id="UP000176562"/>
    </source>
</evidence>
<dbReference type="AlphaFoldDB" id="A0A1D9MEC9"/>
<reference evidence="1 2" key="1">
    <citation type="submission" date="2016-10" db="EMBL/GenBank/DDBJ databases">
        <title>Rhodobacter sp. LPB0142, isolated from sea water.</title>
        <authorList>
            <person name="Kim E."/>
            <person name="Yi H."/>
        </authorList>
    </citation>
    <scope>NUCLEOTIDE SEQUENCE [LARGE SCALE GENOMIC DNA]</scope>
    <source>
        <strain evidence="1 2">LPB0142</strain>
    </source>
</reference>
<gene>
    <name evidence="1" type="ORF">LPB142_13250</name>
</gene>
<dbReference type="STRING" id="1850250.LPB142_13250"/>
<name>A0A1D9MEC9_9RHOB</name>
<accession>A0A1D9MEC9</accession>
<proteinExistence type="predicted"/>
<dbReference type="InterPro" id="IPR011049">
    <property type="entry name" value="Serralysin-like_metalloprot_C"/>
</dbReference>